<comment type="caution">
    <text evidence="2">The sequence shown here is derived from an EMBL/GenBank/DDBJ whole genome shotgun (WGS) entry which is preliminary data.</text>
</comment>
<dbReference type="GeneID" id="94352679"/>
<reference evidence="2 3" key="1">
    <citation type="journal article" date="2021" name="Genome Biol.">
        <title>AFLAP: assembly-free linkage analysis pipeline using k-mers from genome sequencing data.</title>
        <authorList>
            <person name="Fletcher K."/>
            <person name="Zhang L."/>
            <person name="Gil J."/>
            <person name="Han R."/>
            <person name="Cavanaugh K."/>
            <person name="Michelmore R."/>
        </authorList>
    </citation>
    <scope>NUCLEOTIDE SEQUENCE [LARGE SCALE GENOMIC DNA]</scope>
    <source>
        <strain evidence="2 3">SF5</strain>
    </source>
</reference>
<feature type="transmembrane region" description="Helical" evidence="1">
    <location>
        <begin position="97"/>
        <end position="124"/>
    </location>
</feature>
<evidence type="ECO:0000313" key="2">
    <source>
        <dbReference type="EMBL" id="TDH68168.1"/>
    </source>
</evidence>
<sequence length="214" mass="23624">MAIVCQFTRVLVFLILNYVLASTGFIVVVFGVAFSLGSLALCCVGVVVFQGLLYLAPMLAQLDVMLHNFVEPVKNQLYGHIPQYVESGSNARPSIAVLLYFSTAKLGVGVLSAIIVIIPFSMPIHALASPVFRAEYFSRGWLDFWAFLVVATALMTGAIVAMPHLARLSCVTTRLLCREIFPSMYTREYLSSEPLDTYYGFFDDRTGTTKPDNL</sequence>
<evidence type="ECO:0000313" key="3">
    <source>
        <dbReference type="Proteomes" id="UP000294530"/>
    </source>
</evidence>
<gene>
    <name evidence="2" type="ORF">CCR75_008961</name>
</gene>
<keyword evidence="1" id="KW-1133">Transmembrane helix</keyword>
<protein>
    <submittedName>
        <fullName evidence="2">Uncharacterized protein</fullName>
    </submittedName>
</protein>
<dbReference type="OrthoDB" id="8693905at2759"/>
<keyword evidence="1" id="KW-0472">Membrane</keyword>
<keyword evidence="1" id="KW-0812">Transmembrane</keyword>
<evidence type="ECO:0000256" key="1">
    <source>
        <dbReference type="SAM" id="Phobius"/>
    </source>
</evidence>
<name>A0A976FK95_BRELC</name>
<proteinExistence type="predicted"/>
<dbReference type="EMBL" id="SHOA02000003">
    <property type="protein sequence ID" value="TDH68168.1"/>
    <property type="molecule type" value="Genomic_DNA"/>
</dbReference>
<dbReference type="RefSeq" id="XP_067817667.1">
    <property type="nucleotide sequence ID" value="XM_067967008.1"/>
</dbReference>
<feature type="transmembrane region" description="Helical" evidence="1">
    <location>
        <begin position="12"/>
        <end position="32"/>
    </location>
</feature>
<dbReference type="AlphaFoldDB" id="A0A976FK95"/>
<feature type="transmembrane region" description="Helical" evidence="1">
    <location>
        <begin position="38"/>
        <end position="56"/>
    </location>
</feature>
<organism evidence="2 3">
    <name type="scientific">Bremia lactucae</name>
    <name type="common">Lettuce downy mildew</name>
    <dbReference type="NCBI Taxonomy" id="4779"/>
    <lineage>
        <taxon>Eukaryota</taxon>
        <taxon>Sar</taxon>
        <taxon>Stramenopiles</taxon>
        <taxon>Oomycota</taxon>
        <taxon>Peronosporomycetes</taxon>
        <taxon>Peronosporales</taxon>
        <taxon>Peronosporaceae</taxon>
        <taxon>Bremia</taxon>
    </lineage>
</organism>
<keyword evidence="3" id="KW-1185">Reference proteome</keyword>
<accession>A0A976FK95</accession>
<dbReference type="Proteomes" id="UP000294530">
    <property type="component" value="Unassembled WGS sequence"/>
</dbReference>
<feature type="transmembrane region" description="Helical" evidence="1">
    <location>
        <begin position="144"/>
        <end position="166"/>
    </location>
</feature>
<dbReference type="KEGG" id="blac:94352679"/>